<evidence type="ECO:0000313" key="2">
    <source>
        <dbReference type="EMBL" id="MST97309.1"/>
    </source>
</evidence>
<sequence>MKFLTGLLSVACLAAACSAAELRPLPWSERLNTASRFDHNSSGRLTISNDAAEKAVRFDVEFKPGTDFWCYPGIRFGADESLADVEAIRFDIKAVQPAGGKGYRHAYLMYDGKPPYVTLPELKPEWQTVTVRVPETAADPAAVKSIRIGANPRSEKTTFYIRNLEMLSSKPPKGGFDAASTITVHAPGSVFVQGEPLTFSLKPYAALPLRWKLLGWNGEVLRSGEWPGSGREELRLPALPNGYYQLAVESAEAPFSGVRSFAVVPDPASRLRNPDTFFAIDSGQSWLGRPDPANPVYPGDAYELLSELIRRGGIEIVRERMSWADCEPEPGKYDWKQYGLNAKLLAERGIRASGMYHNAPRWAKTNTTNLPGDLVAVYRYAKEVAGAFRGTMTDWEFWNEQDIGFAPESAWDYASALKAAYLGYKAADPELPVAIGGYAMIPLPQYADVVMENGAGRYFDIFNVHAYRAIRDYPAIMENVRSYMERHGIADRPLWFTENGTDSEGSGRVSSVIAGMKAHSPEQELLVSEILPKVMITMQSFGVDRDFFFVLPPYNERNGNKDWGLMRRDFTVKPGFVVFSTLTDRLGSAVYLGAMELGDGIRGFLYRQPDGSQTLVYWSVTGIETESNRPDRDFKDLYRRGFTLDVKDGVYTGCNAFGTPFEVKAADGKLKLEATRLPAFLSGLSGLTPAVPFRAVAKRGASADGFDRTIVFRTELSDDFVLSSGKDSVDVKKDNAKLKLQVFNLSDRAKSGRIAVSGGKVTGVPEAVTVPPFGKAEFELGFTPELNGEFRGALKVDGVFEGKPATPLVAPVVAVGKLMQGGRKVGIVGTEDPVNWRKNAAGGMEIGYDGNEQAVRFAVKFPPNVDRWVYPEYVLQLPQESLKGAAGISFEIRTDVPADKISKCYLMAVMGREKEQGSSVDLPYDKPSAKWEERTVRFPDTIDPADIEQLRIGMNPQVDRPVYWIRNVKIVFAQ</sequence>
<feature type="chain" id="PRO_5032746655" description="Glycosyl hydrolase" evidence="1">
    <location>
        <begin position="20"/>
        <end position="974"/>
    </location>
</feature>
<evidence type="ECO:0000313" key="3">
    <source>
        <dbReference type="Proteomes" id="UP000435649"/>
    </source>
</evidence>
<reference evidence="2 3" key="1">
    <citation type="submission" date="2019-08" db="EMBL/GenBank/DDBJ databases">
        <title>In-depth cultivation of the pig gut microbiome towards novel bacterial diversity and tailored functional studies.</title>
        <authorList>
            <person name="Wylensek D."/>
            <person name="Hitch T.C.A."/>
            <person name="Clavel T."/>
        </authorList>
    </citation>
    <scope>NUCLEOTIDE SEQUENCE [LARGE SCALE GENOMIC DNA]</scope>
    <source>
        <strain evidence="2 3">BBE-744-WT-12</strain>
    </source>
</reference>
<protein>
    <recommendedName>
        <fullName evidence="4">Glycosyl hydrolase</fullName>
    </recommendedName>
</protein>
<keyword evidence="1" id="KW-0732">Signal</keyword>
<feature type="signal peptide" evidence="1">
    <location>
        <begin position="1"/>
        <end position="19"/>
    </location>
</feature>
<name>A0A844G4L7_9BACT</name>
<dbReference type="PANTHER" id="PTHR12631">
    <property type="entry name" value="ALPHA-L-IDURONIDASE"/>
    <property type="match status" value="1"/>
</dbReference>
<dbReference type="PROSITE" id="PS51257">
    <property type="entry name" value="PROKAR_LIPOPROTEIN"/>
    <property type="match status" value="1"/>
</dbReference>
<accession>A0A844G4L7</accession>
<dbReference type="PANTHER" id="PTHR12631:SF10">
    <property type="entry name" value="BETA-XYLOSIDASE-LIKE PROTEIN-RELATED"/>
    <property type="match status" value="1"/>
</dbReference>
<comment type="caution">
    <text evidence="2">The sequence shown here is derived from an EMBL/GenBank/DDBJ whole genome shotgun (WGS) entry which is preliminary data.</text>
</comment>
<evidence type="ECO:0000256" key="1">
    <source>
        <dbReference type="SAM" id="SignalP"/>
    </source>
</evidence>
<dbReference type="GO" id="GO:0004553">
    <property type="term" value="F:hydrolase activity, hydrolyzing O-glycosyl compounds"/>
    <property type="evidence" value="ECO:0007669"/>
    <property type="project" value="TreeGrafter"/>
</dbReference>
<dbReference type="InterPro" id="IPR017853">
    <property type="entry name" value="GH"/>
</dbReference>
<dbReference type="EMBL" id="VUNS01000009">
    <property type="protein sequence ID" value="MST97309.1"/>
    <property type="molecule type" value="Genomic_DNA"/>
</dbReference>
<evidence type="ECO:0008006" key="4">
    <source>
        <dbReference type="Google" id="ProtNLM"/>
    </source>
</evidence>
<dbReference type="InterPro" id="IPR051923">
    <property type="entry name" value="Glycosyl_Hydrolase_39"/>
</dbReference>
<dbReference type="SUPFAM" id="SSF51445">
    <property type="entry name" value="(Trans)glycosidases"/>
    <property type="match status" value="1"/>
</dbReference>
<proteinExistence type="predicted"/>
<keyword evidence="3" id="KW-1185">Reference proteome</keyword>
<gene>
    <name evidence="2" type="ORF">FYJ85_09675</name>
</gene>
<dbReference type="AlphaFoldDB" id="A0A844G4L7"/>
<dbReference type="Proteomes" id="UP000435649">
    <property type="component" value="Unassembled WGS sequence"/>
</dbReference>
<organism evidence="2 3">
    <name type="scientific">Victivallis lenta</name>
    <dbReference type="NCBI Taxonomy" id="2606640"/>
    <lineage>
        <taxon>Bacteria</taxon>
        <taxon>Pseudomonadati</taxon>
        <taxon>Lentisphaerota</taxon>
        <taxon>Lentisphaeria</taxon>
        <taxon>Victivallales</taxon>
        <taxon>Victivallaceae</taxon>
        <taxon>Victivallis</taxon>
    </lineage>
</organism>
<dbReference type="RefSeq" id="WP_154418189.1">
    <property type="nucleotide sequence ID" value="NZ_VUNS01000009.1"/>
</dbReference>
<dbReference type="Gene3D" id="3.20.20.80">
    <property type="entry name" value="Glycosidases"/>
    <property type="match status" value="1"/>
</dbReference>